<dbReference type="SUPFAM" id="SSF161084">
    <property type="entry name" value="MAPEG domain-like"/>
    <property type="match status" value="1"/>
</dbReference>
<dbReference type="PANTHER" id="PTHR35371:SF1">
    <property type="entry name" value="BLR7753 PROTEIN"/>
    <property type="match status" value="1"/>
</dbReference>
<feature type="transmembrane region" description="Helical" evidence="5">
    <location>
        <begin position="68"/>
        <end position="86"/>
    </location>
</feature>
<dbReference type="GO" id="GO:0016020">
    <property type="term" value="C:membrane"/>
    <property type="evidence" value="ECO:0007669"/>
    <property type="project" value="UniProtKB-SubCell"/>
</dbReference>
<dbReference type="EMBL" id="HBEJ01014351">
    <property type="protein sequence ID" value="CAD8375303.1"/>
    <property type="molecule type" value="Transcribed_RNA"/>
</dbReference>
<keyword evidence="2 5" id="KW-0812">Transmembrane</keyword>
<reference evidence="6" key="1">
    <citation type="submission" date="2021-01" db="EMBL/GenBank/DDBJ databases">
        <authorList>
            <person name="Corre E."/>
            <person name="Pelletier E."/>
            <person name="Niang G."/>
            <person name="Scheremetjew M."/>
            <person name="Finn R."/>
            <person name="Kale V."/>
            <person name="Holt S."/>
            <person name="Cochrane G."/>
            <person name="Meng A."/>
            <person name="Brown T."/>
            <person name="Cohen L."/>
        </authorList>
    </citation>
    <scope>NUCLEOTIDE SEQUENCE</scope>
    <source>
        <strain evidence="6">CCMP3303</strain>
    </source>
</reference>
<evidence type="ECO:0000256" key="2">
    <source>
        <dbReference type="ARBA" id="ARBA00022692"/>
    </source>
</evidence>
<evidence type="ECO:0000256" key="5">
    <source>
        <dbReference type="SAM" id="Phobius"/>
    </source>
</evidence>
<evidence type="ECO:0008006" key="7">
    <source>
        <dbReference type="Google" id="ProtNLM"/>
    </source>
</evidence>
<evidence type="ECO:0000313" key="6">
    <source>
        <dbReference type="EMBL" id="CAD8375303.1"/>
    </source>
</evidence>
<dbReference type="PANTHER" id="PTHR35371">
    <property type="entry name" value="INNER MEMBRANE PROTEIN"/>
    <property type="match status" value="1"/>
</dbReference>
<comment type="subcellular location">
    <subcellularLocation>
        <location evidence="1">Membrane</location>
    </subcellularLocation>
</comment>
<organism evidence="6">
    <name type="scientific">Minutocellus polymorphus</name>
    <dbReference type="NCBI Taxonomy" id="265543"/>
    <lineage>
        <taxon>Eukaryota</taxon>
        <taxon>Sar</taxon>
        <taxon>Stramenopiles</taxon>
        <taxon>Ochrophyta</taxon>
        <taxon>Bacillariophyta</taxon>
        <taxon>Mediophyceae</taxon>
        <taxon>Cymatosirophycidae</taxon>
        <taxon>Cymatosirales</taxon>
        <taxon>Cymatosiraceae</taxon>
        <taxon>Minutocellus</taxon>
    </lineage>
</organism>
<feature type="transmembrane region" description="Helical" evidence="5">
    <location>
        <begin position="178"/>
        <end position="196"/>
    </location>
</feature>
<evidence type="ECO:0000256" key="1">
    <source>
        <dbReference type="ARBA" id="ARBA00004370"/>
    </source>
</evidence>
<dbReference type="InterPro" id="IPR001129">
    <property type="entry name" value="Membr-assoc_MAPEG"/>
</dbReference>
<dbReference type="InterPro" id="IPR023352">
    <property type="entry name" value="MAPEG-like_dom_sf"/>
</dbReference>
<keyword evidence="4 5" id="KW-0472">Membrane</keyword>
<evidence type="ECO:0000256" key="3">
    <source>
        <dbReference type="ARBA" id="ARBA00022989"/>
    </source>
</evidence>
<evidence type="ECO:0000256" key="4">
    <source>
        <dbReference type="ARBA" id="ARBA00023136"/>
    </source>
</evidence>
<dbReference type="Pfam" id="PF01124">
    <property type="entry name" value="MAPEG"/>
    <property type="match status" value="1"/>
</dbReference>
<dbReference type="Gene3D" id="1.20.120.550">
    <property type="entry name" value="Membrane associated eicosanoid/glutathione metabolism-like domain"/>
    <property type="match status" value="1"/>
</dbReference>
<name>A0A7S0FR81_9STRA</name>
<gene>
    <name evidence="6" type="ORF">MPOL1434_LOCUS8419</name>
</gene>
<accession>A0A7S0FR81</accession>
<sequence>MVAPMKKQQAHNRSVLSLSGNTASHLPRLLVVSSVSPLLVVIWCKYLTKVGQQPLLQFLRPLDDIERSPHFCLMVYMLIMAFSNWVPNFYMASHGMQFDNKHPRLAKAQLRGLPHRMVAAHNNAIEGLPNLLAGVFAASQCDALDPYLEAALCELVIFTRLLYMPAYYWGRYNAIRTILWATGFFACVFLVFLTVYPDMAWLLGGTA</sequence>
<protein>
    <recommendedName>
        <fullName evidence="7">MAPEG family protein</fullName>
    </recommendedName>
</protein>
<dbReference type="AlphaFoldDB" id="A0A7S0FR81"/>
<keyword evidence="3 5" id="KW-1133">Transmembrane helix</keyword>
<proteinExistence type="predicted"/>